<dbReference type="Pfam" id="PF00226">
    <property type="entry name" value="DnaJ"/>
    <property type="match status" value="1"/>
</dbReference>
<evidence type="ECO:0000256" key="1">
    <source>
        <dbReference type="ARBA" id="ARBA00022475"/>
    </source>
</evidence>
<proteinExistence type="inferred from homology"/>
<keyword evidence="11" id="KW-1185">Reference proteome</keyword>
<dbReference type="EMBL" id="JAKIKP010000002">
    <property type="protein sequence ID" value="MCL1141904.1"/>
    <property type="molecule type" value="Genomic_DNA"/>
</dbReference>
<dbReference type="Gene3D" id="1.10.287.110">
    <property type="entry name" value="DnaJ domain"/>
    <property type="match status" value="1"/>
</dbReference>
<keyword evidence="2 7" id="KW-0997">Cell inner membrane</keyword>
<comment type="domain">
    <text evidence="7">The transmembrane domain is a dimerization domain.</text>
</comment>
<organism evidence="10 11">
    <name type="scientific">Shewanella gaetbuli</name>
    <dbReference type="NCBI Taxonomy" id="220752"/>
    <lineage>
        <taxon>Bacteria</taxon>
        <taxon>Pseudomonadati</taxon>
        <taxon>Pseudomonadota</taxon>
        <taxon>Gammaproteobacteria</taxon>
        <taxon>Alteromonadales</taxon>
        <taxon>Shewanellaceae</taxon>
        <taxon>Shewanella</taxon>
    </lineage>
</organism>
<comment type="caution">
    <text evidence="10">The sequence shown here is derived from an EMBL/GenBank/DDBJ whole genome shotgun (WGS) entry which is preliminary data.</text>
</comment>
<dbReference type="InterPro" id="IPR050817">
    <property type="entry name" value="DjlA_DnaK_co-chaperone"/>
</dbReference>
<dbReference type="RefSeq" id="WP_248994581.1">
    <property type="nucleotide sequence ID" value="NZ_JAKIKP010000002.1"/>
</dbReference>
<dbReference type="InterPro" id="IPR036869">
    <property type="entry name" value="J_dom_sf"/>
</dbReference>
<dbReference type="CDD" id="cd07316">
    <property type="entry name" value="terB_like_DjlA"/>
    <property type="match status" value="1"/>
</dbReference>
<comment type="subunit">
    <text evidence="7">Homodimer.</text>
</comment>
<evidence type="ECO:0000313" key="10">
    <source>
        <dbReference type="EMBL" id="MCL1141904.1"/>
    </source>
</evidence>
<feature type="transmembrane region" description="Helical" evidence="8">
    <location>
        <begin position="7"/>
        <end position="28"/>
    </location>
</feature>
<evidence type="ECO:0000256" key="3">
    <source>
        <dbReference type="ARBA" id="ARBA00022692"/>
    </source>
</evidence>
<comment type="function">
    <text evidence="7">Regulatory DnaK co-chaperone. Direct interaction between DnaK and DjlA is needed for the induction of the wcaABCDE operon, involved in the synthesis of a colanic acid polysaccharide capsule, possibly through activation of the RcsB/RcsC phosphotransfer signaling pathway. The colanic acid capsule may help the bacterium survive conditions outside the host.</text>
</comment>
<reference evidence="10" key="1">
    <citation type="submission" date="2022-01" db="EMBL/GenBank/DDBJ databases">
        <title>Whole genome-based taxonomy of the Shewanellaceae.</title>
        <authorList>
            <person name="Martin-Rodriguez A.J."/>
        </authorList>
    </citation>
    <scope>NUCLEOTIDE SEQUENCE</scope>
    <source>
        <strain evidence="10">DSM 16422</strain>
    </source>
</reference>
<feature type="topological domain" description="Periplasmic" evidence="7">
    <location>
        <begin position="1"/>
        <end position="6"/>
    </location>
</feature>
<keyword evidence="5 7" id="KW-0472">Membrane</keyword>
<sequence>MRIWGKVFGFIIGFMFGKIFGGLFGLYLGHLYDKKQRFSSLIQQAGKRQAIFLNTTFAVMGHVAKASGRVTEADIHIATLLMDKMQLSGQIRQDAQAAFRSGRQADFNLQQQLADFKNVTHSRHELLQMFLEIQIQTALSDGELHVKEQQVLTVIAKELGLSAVLKDLLARWQAEFAHHQSAQGSKMSIDDAYMLLGVSVEATDQQVKRAYRKLMNEHHPDKLVAKGLPEEMMSLAKTKAQDIQAAYESIKNQRNMR</sequence>
<dbReference type="PANTHER" id="PTHR24074">
    <property type="entry name" value="CO-CHAPERONE PROTEIN DJLA"/>
    <property type="match status" value="1"/>
</dbReference>
<evidence type="ECO:0000256" key="5">
    <source>
        <dbReference type="ARBA" id="ARBA00023136"/>
    </source>
</evidence>
<comment type="subcellular location">
    <subcellularLocation>
        <location evidence="7">Cell inner membrane</location>
        <topology evidence="7">Single-pass type III membrane protein</topology>
    </subcellularLocation>
</comment>
<dbReference type="InterPro" id="IPR001623">
    <property type="entry name" value="DnaJ_domain"/>
</dbReference>
<evidence type="ECO:0000256" key="8">
    <source>
        <dbReference type="SAM" id="Phobius"/>
    </source>
</evidence>
<keyword evidence="3 7" id="KW-0812">Transmembrane</keyword>
<dbReference type="PRINTS" id="PR00625">
    <property type="entry name" value="JDOMAIN"/>
</dbReference>
<dbReference type="InterPro" id="IPR023749">
    <property type="entry name" value="DjlA"/>
</dbReference>
<name>A0A9X2CKR7_9GAMM</name>
<evidence type="ECO:0000256" key="4">
    <source>
        <dbReference type="ARBA" id="ARBA00022989"/>
    </source>
</evidence>
<gene>
    <name evidence="7 10" type="primary">djlA</name>
    <name evidence="10" type="ORF">L2672_04225</name>
</gene>
<keyword evidence="1 7" id="KW-1003">Cell membrane</keyword>
<dbReference type="PROSITE" id="PS50076">
    <property type="entry name" value="DNAJ_2"/>
    <property type="match status" value="1"/>
</dbReference>
<feature type="domain" description="J" evidence="9">
    <location>
        <begin position="191"/>
        <end position="257"/>
    </location>
</feature>
<dbReference type="GO" id="GO:0005886">
    <property type="term" value="C:plasma membrane"/>
    <property type="evidence" value="ECO:0007669"/>
    <property type="project" value="UniProtKB-SubCell"/>
</dbReference>
<dbReference type="NCBIfam" id="NF006948">
    <property type="entry name" value="PRK09430.1"/>
    <property type="match status" value="1"/>
</dbReference>
<dbReference type="SUPFAM" id="SSF46565">
    <property type="entry name" value="Chaperone J-domain"/>
    <property type="match status" value="1"/>
</dbReference>
<dbReference type="AlphaFoldDB" id="A0A9X2CKR7"/>
<dbReference type="Gene3D" id="1.10.3680.10">
    <property type="entry name" value="TerB-like"/>
    <property type="match status" value="1"/>
</dbReference>
<keyword evidence="4 7" id="KW-1133">Transmembrane helix</keyword>
<dbReference type="SMART" id="SM00271">
    <property type="entry name" value="DnaJ"/>
    <property type="match status" value="1"/>
</dbReference>
<keyword evidence="6 7" id="KW-0143">Chaperone</keyword>
<evidence type="ECO:0000256" key="6">
    <source>
        <dbReference type="ARBA" id="ARBA00023186"/>
    </source>
</evidence>
<dbReference type="InterPro" id="IPR029024">
    <property type="entry name" value="TerB-like"/>
</dbReference>
<protein>
    <recommendedName>
        <fullName evidence="7">Co-chaperone protein DjlA</fullName>
    </recommendedName>
</protein>
<dbReference type="Pfam" id="PF05099">
    <property type="entry name" value="TerB"/>
    <property type="match status" value="1"/>
</dbReference>
<feature type="topological domain" description="Cytoplasmic" evidence="7">
    <location>
        <begin position="31"/>
        <end position="257"/>
    </location>
</feature>
<accession>A0A9X2CKR7</accession>
<evidence type="ECO:0000313" key="11">
    <source>
        <dbReference type="Proteomes" id="UP001139333"/>
    </source>
</evidence>
<evidence type="ECO:0000259" key="9">
    <source>
        <dbReference type="PROSITE" id="PS50076"/>
    </source>
</evidence>
<dbReference type="SUPFAM" id="SSF158682">
    <property type="entry name" value="TerB-like"/>
    <property type="match status" value="1"/>
</dbReference>
<dbReference type="Proteomes" id="UP001139333">
    <property type="component" value="Unassembled WGS sequence"/>
</dbReference>
<evidence type="ECO:0000256" key="2">
    <source>
        <dbReference type="ARBA" id="ARBA00022519"/>
    </source>
</evidence>
<dbReference type="CDD" id="cd06257">
    <property type="entry name" value="DnaJ"/>
    <property type="match status" value="1"/>
</dbReference>
<dbReference type="InterPro" id="IPR007791">
    <property type="entry name" value="DjlA_N"/>
</dbReference>
<evidence type="ECO:0000256" key="7">
    <source>
        <dbReference type="HAMAP-Rule" id="MF_01153"/>
    </source>
</evidence>
<dbReference type="GO" id="GO:0051087">
    <property type="term" value="F:protein-folding chaperone binding"/>
    <property type="evidence" value="ECO:0007669"/>
    <property type="project" value="InterPro"/>
</dbReference>
<dbReference type="HAMAP" id="MF_01153">
    <property type="entry name" value="DjlA"/>
    <property type="match status" value="1"/>
</dbReference>